<sequence length="254" mass="25863">MHSVVLVKQVPDPTGDRRLDRGDATVARDDADAVVGPLDLHALEAALTLREAGGGTVTALTVGPPRAAGALRQALATGADQAVHVVDSALHGACAPQTSAVLAAALRRVGFDLVLCGAASSDGRLGVMAALLGERLGVPHLSGLRALAVTGTTVTGERQTEDGWWELAAELPAVVSTHVLPDPPRRRTVAGIRAAQHRSVTTLTLADLGIDPATVGLAAATSRVVTADAGPARTPGRTGDPAELVRFLADRALV</sequence>
<proteinExistence type="inferred from homology"/>
<dbReference type="Proteomes" id="UP000471152">
    <property type="component" value="Unassembled WGS sequence"/>
</dbReference>
<reference evidence="10 12" key="1">
    <citation type="submission" date="2020-01" db="EMBL/GenBank/DDBJ databases">
        <title>the WGS Modestobacter muralis CPCC 204518.</title>
        <authorList>
            <person name="Jiang Z."/>
        </authorList>
    </citation>
    <scope>NUCLEOTIDE SEQUENCE [LARGE SCALE GENOMIC DNA]</scope>
    <source>
        <strain evidence="10 12">DSM 100205</strain>
    </source>
</reference>
<dbReference type="InterPro" id="IPR014729">
    <property type="entry name" value="Rossmann-like_a/b/a_fold"/>
</dbReference>
<accession>A0A6P0EWX4</accession>
<keyword evidence="12" id="KW-1185">Reference proteome</keyword>
<dbReference type="SUPFAM" id="SSF52402">
    <property type="entry name" value="Adenine nucleotide alpha hydrolases-like"/>
    <property type="match status" value="1"/>
</dbReference>
<evidence type="ECO:0000313" key="10">
    <source>
        <dbReference type="EMBL" id="NEK95667.1"/>
    </source>
</evidence>
<reference evidence="11 13" key="2">
    <citation type="submission" date="2020-02" db="EMBL/GenBank/DDBJ databases">
        <title>The WGS of Modestobacter muralis DSM 100205.</title>
        <authorList>
            <person name="Jiang Z."/>
        </authorList>
    </citation>
    <scope>NUCLEOTIDE SEQUENCE [LARGE SCALE GENOMIC DNA]</scope>
    <source>
        <strain evidence="11 13">DSM 100205</strain>
    </source>
</reference>
<comment type="similarity">
    <text evidence="2">Belongs to the ETF beta-subunit/FixA family.</text>
</comment>
<evidence type="ECO:0000259" key="9">
    <source>
        <dbReference type="SMART" id="SM00893"/>
    </source>
</evidence>
<keyword evidence="5" id="KW-0813">Transport</keyword>
<dbReference type="Proteomes" id="UP000468828">
    <property type="component" value="Unassembled WGS sequence"/>
</dbReference>
<dbReference type="SMART" id="SM00893">
    <property type="entry name" value="ETF"/>
    <property type="match status" value="1"/>
</dbReference>
<dbReference type="GO" id="GO:0005829">
    <property type="term" value="C:cytosol"/>
    <property type="evidence" value="ECO:0007669"/>
    <property type="project" value="TreeGrafter"/>
</dbReference>
<dbReference type="PANTHER" id="PTHR21294">
    <property type="entry name" value="ELECTRON TRANSFER FLAVOPROTEIN BETA-SUBUNIT"/>
    <property type="match status" value="1"/>
</dbReference>
<dbReference type="GO" id="GO:0009055">
    <property type="term" value="F:electron transfer activity"/>
    <property type="evidence" value="ECO:0007669"/>
    <property type="project" value="InterPro"/>
</dbReference>
<evidence type="ECO:0000256" key="6">
    <source>
        <dbReference type="ARBA" id="ARBA00022982"/>
    </source>
</evidence>
<evidence type="ECO:0000256" key="1">
    <source>
        <dbReference type="ARBA" id="ARBA00001974"/>
    </source>
</evidence>
<evidence type="ECO:0000256" key="4">
    <source>
        <dbReference type="ARBA" id="ARBA00016797"/>
    </source>
</evidence>
<comment type="function">
    <text evidence="7">The electron transfer flavoprotein serves as a specific electron acceptor for other dehydrogenases. It transfers the electrons to the main respiratory chain via ETF-ubiquinone oxidoreductase (ETF dehydrogenase).</text>
</comment>
<evidence type="ECO:0000256" key="3">
    <source>
        <dbReference type="ARBA" id="ARBA00011355"/>
    </source>
</evidence>
<evidence type="ECO:0000313" key="11">
    <source>
        <dbReference type="EMBL" id="NEN52555.1"/>
    </source>
</evidence>
<dbReference type="AlphaFoldDB" id="A0A6P0EWX4"/>
<dbReference type="EMBL" id="JAAGWB010000051">
    <property type="protein sequence ID" value="NEN52555.1"/>
    <property type="molecule type" value="Genomic_DNA"/>
</dbReference>
<comment type="subunit">
    <text evidence="3">Heterodimer of an alpha and a beta subunit.</text>
</comment>
<keyword evidence="6" id="KW-0249">Electron transport</keyword>
<gene>
    <name evidence="11" type="ORF">G3R41_16705</name>
    <name evidence="10" type="ORF">GCU67_16055</name>
</gene>
<dbReference type="InterPro" id="IPR014730">
    <property type="entry name" value="ETF_a/b_N"/>
</dbReference>
<dbReference type="InterPro" id="IPR012255">
    <property type="entry name" value="ETF_b"/>
</dbReference>
<dbReference type="Pfam" id="PF01012">
    <property type="entry name" value="ETF"/>
    <property type="match status" value="1"/>
</dbReference>
<dbReference type="CDD" id="cd01714">
    <property type="entry name" value="ETF_beta"/>
    <property type="match status" value="1"/>
</dbReference>
<comment type="caution">
    <text evidence="10">The sequence shown here is derived from an EMBL/GenBank/DDBJ whole genome shotgun (WGS) entry which is preliminary data.</text>
</comment>
<feature type="region of interest" description="Disordered" evidence="8">
    <location>
        <begin position="1"/>
        <end position="21"/>
    </location>
</feature>
<dbReference type="InterPro" id="IPR033948">
    <property type="entry name" value="ETF_beta_N"/>
</dbReference>
<evidence type="ECO:0000313" key="13">
    <source>
        <dbReference type="Proteomes" id="UP000471152"/>
    </source>
</evidence>
<comment type="cofactor">
    <cofactor evidence="1">
        <name>FAD</name>
        <dbReference type="ChEBI" id="CHEBI:57692"/>
    </cofactor>
</comment>
<name>A0A6P0EWX4_9ACTN</name>
<evidence type="ECO:0000256" key="7">
    <source>
        <dbReference type="ARBA" id="ARBA00025649"/>
    </source>
</evidence>
<evidence type="ECO:0000256" key="5">
    <source>
        <dbReference type="ARBA" id="ARBA00022448"/>
    </source>
</evidence>
<feature type="domain" description="Electron transfer flavoprotein alpha/beta-subunit N-terminal" evidence="9">
    <location>
        <begin position="23"/>
        <end position="212"/>
    </location>
</feature>
<evidence type="ECO:0000313" key="12">
    <source>
        <dbReference type="Proteomes" id="UP000468828"/>
    </source>
</evidence>
<dbReference type="RefSeq" id="WP_163612215.1">
    <property type="nucleotide sequence ID" value="NZ_JAAGWB010000051.1"/>
</dbReference>
<protein>
    <recommendedName>
        <fullName evidence="4">Electron transfer flavoprotein subunit beta</fullName>
    </recommendedName>
</protein>
<organism evidence="10 12">
    <name type="scientific">Modestobacter muralis</name>
    <dbReference type="NCBI Taxonomy" id="1608614"/>
    <lineage>
        <taxon>Bacteria</taxon>
        <taxon>Bacillati</taxon>
        <taxon>Actinomycetota</taxon>
        <taxon>Actinomycetes</taxon>
        <taxon>Geodermatophilales</taxon>
        <taxon>Geodermatophilaceae</taxon>
        <taxon>Modestobacter</taxon>
    </lineage>
</organism>
<evidence type="ECO:0000256" key="2">
    <source>
        <dbReference type="ARBA" id="ARBA00007557"/>
    </source>
</evidence>
<evidence type="ECO:0000256" key="8">
    <source>
        <dbReference type="SAM" id="MobiDB-lite"/>
    </source>
</evidence>
<dbReference type="EMBL" id="JAAGWH010000049">
    <property type="protein sequence ID" value="NEK95667.1"/>
    <property type="molecule type" value="Genomic_DNA"/>
</dbReference>
<dbReference type="Gene3D" id="3.40.50.620">
    <property type="entry name" value="HUPs"/>
    <property type="match status" value="1"/>
</dbReference>
<dbReference type="PANTHER" id="PTHR21294:SF8">
    <property type="entry name" value="ELECTRON TRANSFER FLAVOPROTEIN SUBUNIT BETA"/>
    <property type="match status" value="1"/>
</dbReference>
<dbReference type="PIRSF" id="PIRSF000090">
    <property type="entry name" value="Beta-ETF"/>
    <property type="match status" value="1"/>
</dbReference>